<dbReference type="InterPro" id="IPR027417">
    <property type="entry name" value="P-loop_NTPase"/>
</dbReference>
<keyword evidence="2 15" id="KW-0244">Early protein</keyword>
<evidence type="ECO:0000256" key="2">
    <source>
        <dbReference type="ARBA" id="ARBA00022518"/>
    </source>
</evidence>
<evidence type="ECO:0000256" key="15">
    <source>
        <dbReference type="HAMAP-Rule" id="MF_04000"/>
    </source>
</evidence>
<dbReference type="InterPro" id="IPR001177">
    <property type="entry name" value="PPV_DNA_helicase_E1_C"/>
</dbReference>
<evidence type="ECO:0000313" key="19">
    <source>
        <dbReference type="EMBL" id="ATQ38347.1"/>
    </source>
</evidence>
<dbReference type="Gene3D" id="3.40.50.300">
    <property type="entry name" value="P-loop containing nucleotide triphosphate hydrolases"/>
    <property type="match status" value="1"/>
</dbReference>
<dbReference type="Pfam" id="PF00524">
    <property type="entry name" value="PPV_E1_N"/>
    <property type="match status" value="1"/>
</dbReference>
<dbReference type="InterPro" id="IPR037102">
    <property type="entry name" value="Znf_lg_T-Ag_D1_dom_sf"/>
</dbReference>
<evidence type="ECO:0000256" key="14">
    <source>
        <dbReference type="ARBA" id="ARBA00093297"/>
    </source>
</evidence>
<name>A0A2D2ALL9_9PAPI</name>
<evidence type="ECO:0000256" key="5">
    <source>
        <dbReference type="ARBA" id="ARBA00022705"/>
    </source>
</evidence>
<dbReference type="PIRSF" id="PIRSF003383">
    <property type="entry name" value="Rep_E1_papillomaV"/>
    <property type="match status" value="1"/>
</dbReference>
<keyword evidence="8 15" id="KW-0347">Helicase</keyword>
<keyword evidence="5 15" id="KW-0235">DNA replication</keyword>
<feature type="modified residue" description="Phosphoserine; by host" evidence="15">
    <location>
        <position position="88"/>
    </location>
</feature>
<comment type="similarity">
    <text evidence="15 16">Belongs to the papillomaviridae E1 protein family.</text>
</comment>
<evidence type="ECO:0000259" key="18">
    <source>
        <dbReference type="PROSITE" id="PS51206"/>
    </source>
</evidence>
<evidence type="ECO:0000256" key="4">
    <source>
        <dbReference type="ARBA" id="ARBA00022562"/>
    </source>
</evidence>
<comment type="subunit">
    <text evidence="15">Can form hexamers. Interacts with E2 protein; this interaction increases E1 DNA binding specificity. Interacts with host DNA polymerase subunit POLA2. Interacts with host single stranded DNA-binding protein RPA1. Interacts with host TOP1; this interaction stimulates the enzymatic activity of TOP1.</text>
</comment>
<dbReference type="GO" id="GO:0042025">
    <property type="term" value="C:host cell nucleus"/>
    <property type="evidence" value="ECO:0007669"/>
    <property type="project" value="UniProtKB-SubCell"/>
</dbReference>
<evidence type="ECO:0000256" key="10">
    <source>
        <dbReference type="ARBA" id="ARBA00023125"/>
    </source>
</evidence>
<dbReference type="InterPro" id="IPR046935">
    <property type="entry name" value="PPV_E1_DBD_sf"/>
</dbReference>
<accession>A0A2D2ALL9</accession>
<dbReference type="InterPro" id="IPR046832">
    <property type="entry name" value="PPV_E1_DBD"/>
</dbReference>
<proteinExistence type="inferred from homology"/>
<dbReference type="InterPro" id="IPR014015">
    <property type="entry name" value="Helicase_SF3_DNA-vir"/>
</dbReference>
<keyword evidence="4 15" id="KW-1048">Host nucleus</keyword>
<dbReference type="EMBL" id="MF588715">
    <property type="protein sequence ID" value="ATQ38347.1"/>
    <property type="molecule type" value="Genomic_DNA"/>
</dbReference>
<evidence type="ECO:0000256" key="17">
    <source>
        <dbReference type="SAM" id="MobiDB-lite"/>
    </source>
</evidence>
<feature type="domain" description="SF3 helicase" evidence="18">
    <location>
        <begin position="393"/>
        <end position="557"/>
    </location>
</feature>
<keyword evidence="11 15" id="KW-0413">Isomerase</keyword>
<protein>
    <recommendedName>
        <fullName evidence="15 16">Replication protein E1</fullName>
        <ecNumber evidence="15 16">5.6.2.4</ecNumber>
    </recommendedName>
    <alternativeName>
        <fullName evidence="15">ATP-dependent helicase E1</fullName>
    </alternativeName>
    <alternativeName>
        <fullName evidence="15">DNA 3'-5' helicase E1</fullName>
    </alternativeName>
</protein>
<evidence type="ECO:0000256" key="7">
    <source>
        <dbReference type="ARBA" id="ARBA00022801"/>
    </source>
</evidence>
<feature type="region of interest" description="Disordered" evidence="17">
    <location>
        <begin position="107"/>
        <end position="134"/>
    </location>
</feature>
<feature type="short sequence motif" description="Nuclear export signal" evidence="15">
    <location>
        <begin position="97"/>
        <end position="106"/>
    </location>
</feature>
<dbReference type="PROSITE" id="PS51206">
    <property type="entry name" value="SF3_HELICASE_1"/>
    <property type="match status" value="1"/>
</dbReference>
<evidence type="ECO:0000256" key="13">
    <source>
        <dbReference type="ARBA" id="ARBA00048988"/>
    </source>
</evidence>
<feature type="binding site" evidence="15">
    <location>
        <begin position="433"/>
        <end position="440"/>
    </location>
    <ligand>
        <name>ATP</name>
        <dbReference type="ChEBI" id="CHEBI:30616"/>
    </ligand>
</feature>
<dbReference type="Gene3D" id="3.40.1310.10">
    <property type="match status" value="1"/>
</dbReference>
<comment type="subcellular location">
    <subcellularLocation>
        <location evidence="1 15">Host nucleus</location>
    </subcellularLocation>
</comment>
<evidence type="ECO:0000256" key="1">
    <source>
        <dbReference type="ARBA" id="ARBA00004147"/>
    </source>
</evidence>
<comment type="catalytic activity">
    <reaction evidence="12 15">
        <text>Couples ATP hydrolysis with the unwinding of duplex DNA by translocating in the 3'-5' direction.</text>
        <dbReference type="EC" id="5.6.2.4"/>
    </reaction>
</comment>
<keyword evidence="7 15" id="KW-0378">Hydrolase</keyword>
<comment type="caution">
    <text evidence="15">Lacks conserved residue(s) required for the propagation of feature annotation.</text>
</comment>
<dbReference type="EC" id="5.6.2.4" evidence="15 16"/>
<gene>
    <name evidence="15 19" type="primary">E1</name>
</gene>
<dbReference type="Proteomes" id="UP000289747">
    <property type="component" value="Segment"/>
</dbReference>
<dbReference type="GO" id="GO:0006260">
    <property type="term" value="P:DNA replication"/>
    <property type="evidence" value="ECO:0007669"/>
    <property type="project" value="UniProtKB-UniRule"/>
</dbReference>
<keyword evidence="6 15" id="KW-0547">Nucleotide-binding</keyword>
<keyword evidence="9 15" id="KW-0067">ATP-binding</keyword>
<evidence type="ECO:0000256" key="6">
    <source>
        <dbReference type="ARBA" id="ARBA00022741"/>
    </source>
</evidence>
<dbReference type="Pfam" id="PF00519">
    <property type="entry name" value="PPV_E1_C"/>
    <property type="match status" value="1"/>
</dbReference>
<dbReference type="GO" id="GO:0003677">
    <property type="term" value="F:DNA binding"/>
    <property type="evidence" value="ECO:0007669"/>
    <property type="project" value="UniProtKB-UniRule"/>
</dbReference>
<dbReference type="GO" id="GO:0016887">
    <property type="term" value="F:ATP hydrolysis activity"/>
    <property type="evidence" value="ECO:0007669"/>
    <property type="project" value="RHEA"/>
</dbReference>
<dbReference type="GO" id="GO:0043138">
    <property type="term" value="F:3'-5' DNA helicase activity"/>
    <property type="evidence" value="ECO:0007669"/>
    <property type="project" value="UniProtKB-UniRule"/>
</dbReference>
<dbReference type="HAMAP" id="MF_04000">
    <property type="entry name" value="PPV_E1"/>
    <property type="match status" value="1"/>
</dbReference>
<dbReference type="Gene3D" id="1.10.10.510">
    <property type="entry name" value="Zinc finger, large T-antigen D1 domain"/>
    <property type="match status" value="1"/>
</dbReference>
<dbReference type="SUPFAM" id="SSF55464">
    <property type="entry name" value="Origin of replication-binding domain, RBD-like"/>
    <property type="match status" value="1"/>
</dbReference>
<dbReference type="SUPFAM" id="SSF52540">
    <property type="entry name" value="P-loop containing nucleoside triphosphate hydrolases"/>
    <property type="match status" value="1"/>
</dbReference>
<comment type="function">
    <text evidence="16">ATP-dependent DNA helicase required for initiation of viral DNA replication. It forms a complex with the viral E2 protein. The E1-E2 complex binds to the replication origin which contains binding sites for both proteins.</text>
</comment>
<keyword evidence="3 15" id="KW-0597">Phosphoprotein</keyword>
<evidence type="ECO:0000256" key="16">
    <source>
        <dbReference type="PIRNR" id="PIRNR003383"/>
    </source>
</evidence>
<comment type="function">
    <text evidence="14 15">ATP-dependent DNA 3'-5' helicase required for initiation of viral DNA replication. It forms a complex with the viral E2 protein. The E1-E2 complex binds to the replication origin which contains binding sites for both proteins. During the initial step, a dimer of E1 interacts with a dimer of protein E2 leading to a complex that binds the viral origin of replication with high specificity. Then, a second dimer of E1 displaces the E2 dimer in an ATP-dependent manner to form the E1 tetramer. Following this, two E1 monomers are added to each half of the site, which results in the formation of two E1 trimers on the viral ori. Subsequently, two hexamers will be created. The double hexamer acts as a bi-directional helicase machinery and unwinds the viral DNA and then recruits the host DNA polymerase to start replication.</text>
</comment>
<evidence type="ECO:0000256" key="9">
    <source>
        <dbReference type="ARBA" id="ARBA00022840"/>
    </source>
</evidence>
<organism evidence="19 20">
    <name type="scientific">Gammapapillomavirus 11</name>
    <dbReference type="NCBI Taxonomy" id="1513256"/>
    <lineage>
        <taxon>Viruses</taxon>
        <taxon>Monodnaviria</taxon>
        <taxon>Shotokuvirae</taxon>
        <taxon>Cossaviricota</taxon>
        <taxon>Papovaviricetes</taxon>
        <taxon>Zurhausenvirales</taxon>
        <taxon>Papillomaviridae</taxon>
        <taxon>Firstpapillomavirinae</taxon>
        <taxon>Gammapapillomavirus</taxon>
    </lineage>
</organism>
<comment type="PTM">
    <text evidence="15">Phosphorylated.</text>
</comment>
<dbReference type="Pfam" id="PF20450">
    <property type="entry name" value="PPV_E1_DBD"/>
    <property type="match status" value="1"/>
</dbReference>
<evidence type="ECO:0000256" key="12">
    <source>
        <dbReference type="ARBA" id="ARBA00034617"/>
    </source>
</evidence>
<evidence type="ECO:0000256" key="3">
    <source>
        <dbReference type="ARBA" id="ARBA00022553"/>
    </source>
</evidence>
<dbReference type="GO" id="GO:0005524">
    <property type="term" value="F:ATP binding"/>
    <property type="evidence" value="ECO:0007669"/>
    <property type="project" value="UniProtKB-UniRule"/>
</dbReference>
<dbReference type="InterPro" id="IPR016393">
    <property type="entry name" value="Rep_E1_papillomaV"/>
</dbReference>
<keyword evidence="10 15" id="KW-0238">DNA-binding</keyword>
<evidence type="ECO:0000313" key="20">
    <source>
        <dbReference type="Proteomes" id="UP000289747"/>
    </source>
</evidence>
<evidence type="ECO:0000256" key="11">
    <source>
        <dbReference type="ARBA" id="ARBA00023235"/>
    </source>
</evidence>
<comment type="catalytic activity">
    <reaction evidence="13 15 16">
        <text>ATP + H2O = ADP + phosphate + H(+)</text>
        <dbReference type="Rhea" id="RHEA:13065"/>
        <dbReference type="ChEBI" id="CHEBI:15377"/>
        <dbReference type="ChEBI" id="CHEBI:15378"/>
        <dbReference type="ChEBI" id="CHEBI:30616"/>
        <dbReference type="ChEBI" id="CHEBI:43474"/>
        <dbReference type="ChEBI" id="CHEBI:456216"/>
        <dbReference type="EC" id="5.6.2.4"/>
    </reaction>
</comment>
<feature type="short sequence motif" description="Nuclear localization signal" evidence="15">
    <location>
        <begin position="82"/>
        <end position="84"/>
    </location>
</feature>
<evidence type="ECO:0000256" key="8">
    <source>
        <dbReference type="ARBA" id="ARBA00022806"/>
    </source>
</evidence>
<dbReference type="InterPro" id="IPR014000">
    <property type="entry name" value="PPV_DNA_helicase_E1_N"/>
</dbReference>
<sequence length="603" mass="69251">MADHKGTVSIESMDEDAWFVVNEADCDDSLNALDELFDENTVGSDISNLIDDAVDECDQGNSLALFNTQVTEECETAITELKRKYVKSSSQPSVAALSPRLEAIRISPQKRSSSSKRKLFEDSGIGDDETSNSNQVEIENGAASDATLKTACQEILLCKNSRAKLLAKFEEFYGVTFNEITRKFKSDKTMCENWIVVVFATACEVLEGSKQLLQQYCHFVQLIQFTFSGLYLLQFKHSKNRDTVMKLFCKILNIQTVQMLCEPPKIRSLPTALYFYKQNMTGKAYVYGNLPDWISKQTQLNHQLASQPETFELCKMVQWAYDNQMTDEPSIAYYYASLANEDANAAAFLKSNNQVRYVRDCCAMVRLYLRQEMRNMTMSQWIFKCCDDCEGEDNWKVIINFLKFQNINIVEFLCALRLFFKKIPKKQCILIYGEPDTGKSYFCFSLIRFLKGKVVSYLNKQSNFWLQPLLDSKIGFLDDATYACWLYIDVNMRNALDGNTMCVDQKHKAPQQYSLPPFFVTSNVNIMIDDNLKYLHSRIVAFEFPNKLPLDSDGNPMYKFTDQAWKAFFLKLQTQLDLQQEENEPERPGKAFRCTASPINESI</sequence>
<feature type="modified residue" description="Phosphoserine; by host" evidence="15">
    <location>
        <position position="98"/>
    </location>
</feature>
<reference evidence="20" key="1">
    <citation type="submission" date="2017-07" db="EMBL/GenBank/DDBJ databases">
        <title>HPV diversity in WHIM patients.</title>
        <authorList>
            <person name="Pastrana D.V."/>
            <person name="Peretti A."/>
            <person name="Welch N.L."/>
            <person name="Borgogna C."/>
            <person name="Badolato R."/>
            <person name="Gariglio M."/>
            <person name="FitzGerald P.C."/>
            <person name="McIntosh C.E."/>
            <person name="Van Doorslaer K."/>
            <person name="McBride A."/>
            <person name="Bliskovsky V."/>
            <person name="Velez D."/>
            <person name="Cho E."/>
            <person name="Brownell I."/>
            <person name="Liu J.S."/>
            <person name="Gonzalez C.M."/>
            <person name="Maldarelli F."/>
            <person name="Lisco A."/>
            <person name="Androphy E.J."/>
            <person name="Uldrick T.S."/>
            <person name="Yarchoan R."/>
            <person name="Dvoretzky I."/>
            <person name="Holland S.M."/>
            <person name="Freeman A.F."/>
            <person name="Murphy P.M."/>
            <person name="McDermott D.H."/>
            <person name="Buck C.B."/>
        </authorList>
    </citation>
    <scope>NUCLEOTIDE SEQUENCE [LARGE SCALE GENOMIC DNA]</scope>
</reference>